<keyword evidence="1" id="KW-0472">Membrane</keyword>
<feature type="transmembrane region" description="Helical" evidence="1">
    <location>
        <begin position="80"/>
        <end position="99"/>
    </location>
</feature>
<keyword evidence="2" id="KW-0150">Chloroplast</keyword>
<dbReference type="GeneID" id="33358984"/>
<dbReference type="PANTHER" id="PTHR31272:SF9">
    <property type="entry name" value="BLL1027 PROTEIN"/>
    <property type="match status" value="1"/>
</dbReference>
<reference evidence="2" key="1">
    <citation type="journal article" date="2017" name="J. Phycol.">
        <title>Analysis of chloroplast genomes and a supermatrix inform reclassification of the Rhodomelaceae (Rhodophyta).</title>
        <authorList>
            <person name="Diaz-Tapia P."/>
            <person name="Maggs C.A."/>
            <person name="West J.A."/>
            <person name="Verbruggen H."/>
        </authorList>
    </citation>
    <scope>NUCLEOTIDE SEQUENCE</scope>
    <source>
        <strain evidence="2">PD949</strain>
    </source>
</reference>
<dbReference type="PANTHER" id="PTHR31272">
    <property type="entry name" value="CYTOCHROME C-TYPE BIOGENESIS PROTEIN HI_1454-RELATED"/>
    <property type="match status" value="1"/>
</dbReference>
<keyword evidence="2" id="KW-0934">Plastid</keyword>
<keyword evidence="1" id="KW-1133">Transmembrane helix</keyword>
<proteinExistence type="predicted"/>
<dbReference type="InterPro" id="IPR051790">
    <property type="entry name" value="Cytochrome_c-biogenesis_DsbD"/>
</dbReference>
<protein>
    <submittedName>
        <fullName evidence="2">Thiol:disulfide interchange protein</fullName>
    </submittedName>
</protein>
<feature type="transmembrane region" description="Helical" evidence="1">
    <location>
        <begin position="221"/>
        <end position="246"/>
    </location>
</feature>
<dbReference type="EMBL" id="MF101440">
    <property type="protein sequence ID" value="ARW65923.1"/>
    <property type="molecule type" value="Genomic_DNA"/>
</dbReference>
<gene>
    <name evidence="2" type="primary">dsbD</name>
</gene>
<evidence type="ECO:0000313" key="2">
    <source>
        <dbReference type="EMBL" id="ARW65923.1"/>
    </source>
</evidence>
<keyword evidence="1" id="KW-0812">Transmembrane</keyword>
<dbReference type="RefSeq" id="YP_009396737.1">
    <property type="nucleotide sequence ID" value="NC_035284.1"/>
</dbReference>
<feature type="transmembrane region" description="Helical" evidence="1">
    <location>
        <begin position="111"/>
        <end position="136"/>
    </location>
</feature>
<feature type="transmembrane region" description="Helical" evidence="1">
    <location>
        <begin position="35"/>
        <end position="68"/>
    </location>
</feature>
<sequence length="247" mass="29451">MFSRFFMYNLLDKYEVFLYFFQQYLYKFLFISDTFYIFFSPFILLMLGFTTVLTPCFLSILPLIVSYANSQVNKPIKKSLFIFGLVNSYIIIIILSNFFDFYLLLSKLPTIAFVIIFLVSLNLMQVINFSFFYTTLFKNIFVSKNYSIYFYSYFMGIFISFSSLPCNTSIIFLVILWLKSLNNFFIFLLYLLVYLFGCIMPLYIVLYLKSNYKDFDILVKIWNLIFPLSGSFLFIFSLLSLLKIIFI</sequence>
<accession>A0A1Z1MIP8</accession>
<dbReference type="AlphaFoldDB" id="A0A1Z1MIP8"/>
<organism evidence="2">
    <name type="scientific">Ophidocladus simpliciusculus</name>
    <dbReference type="NCBI Taxonomy" id="1261574"/>
    <lineage>
        <taxon>Eukaryota</taxon>
        <taxon>Rhodophyta</taxon>
        <taxon>Florideophyceae</taxon>
        <taxon>Rhodymeniophycidae</taxon>
        <taxon>Ceramiales</taxon>
        <taxon>Rhodomelaceae</taxon>
        <taxon>Herposiphonieae</taxon>
        <taxon>Ophidocladus</taxon>
    </lineage>
</organism>
<geneLocation type="chloroplast" evidence="2"/>
<feature type="transmembrane region" description="Helical" evidence="1">
    <location>
        <begin position="148"/>
        <end position="178"/>
    </location>
</feature>
<feature type="transmembrane region" description="Helical" evidence="1">
    <location>
        <begin position="184"/>
        <end position="209"/>
    </location>
</feature>
<name>A0A1Z1MIP8_9FLOR</name>
<evidence type="ECO:0000256" key="1">
    <source>
        <dbReference type="SAM" id="Phobius"/>
    </source>
</evidence>